<dbReference type="EMBL" id="JACIJK010000001">
    <property type="protein sequence ID" value="MBB5713495.1"/>
    <property type="molecule type" value="Genomic_DNA"/>
</dbReference>
<comment type="function">
    <text evidence="6">Specifically methylates the N7 position of guanine in position 527 of 16S rRNA.</text>
</comment>
<keyword evidence="8" id="KW-1185">Reference proteome</keyword>
<keyword evidence="4 6" id="KW-0808">Transferase</keyword>
<gene>
    <name evidence="6" type="primary">rsmG</name>
    <name evidence="7" type="ORF">FHS94_000314</name>
</gene>
<feature type="binding site" evidence="6">
    <location>
        <position position="73"/>
    </location>
    <ligand>
        <name>S-adenosyl-L-methionine</name>
        <dbReference type="ChEBI" id="CHEBI:59789"/>
    </ligand>
</feature>
<organism evidence="7 8">
    <name type="scientific">Sphingomonas aerophila</name>
    <dbReference type="NCBI Taxonomy" id="1344948"/>
    <lineage>
        <taxon>Bacteria</taxon>
        <taxon>Pseudomonadati</taxon>
        <taxon>Pseudomonadota</taxon>
        <taxon>Alphaproteobacteria</taxon>
        <taxon>Sphingomonadales</taxon>
        <taxon>Sphingomonadaceae</taxon>
        <taxon>Sphingomonas</taxon>
    </lineage>
</organism>
<comment type="subcellular location">
    <subcellularLocation>
        <location evidence="6">Cytoplasm</location>
    </subcellularLocation>
</comment>
<keyword evidence="2 6" id="KW-0698">rRNA processing</keyword>
<comment type="similarity">
    <text evidence="6">Belongs to the methyltransferase superfamily. RNA methyltransferase RsmG family.</text>
</comment>
<dbReference type="GO" id="GO:0070043">
    <property type="term" value="F:rRNA (guanine-N7-)-methyltransferase activity"/>
    <property type="evidence" value="ECO:0007669"/>
    <property type="project" value="UniProtKB-UniRule"/>
</dbReference>
<dbReference type="Proteomes" id="UP000546200">
    <property type="component" value="Unassembled WGS sequence"/>
</dbReference>
<evidence type="ECO:0000313" key="7">
    <source>
        <dbReference type="EMBL" id="MBB5713495.1"/>
    </source>
</evidence>
<dbReference type="NCBIfam" id="TIGR00138">
    <property type="entry name" value="rsmG_gidB"/>
    <property type="match status" value="1"/>
</dbReference>
<feature type="binding site" evidence="6">
    <location>
        <position position="137"/>
    </location>
    <ligand>
        <name>S-adenosyl-L-methionine</name>
        <dbReference type="ChEBI" id="CHEBI:59789"/>
    </ligand>
</feature>
<dbReference type="AlphaFoldDB" id="A0A7W9ESU0"/>
<evidence type="ECO:0000256" key="5">
    <source>
        <dbReference type="ARBA" id="ARBA00022691"/>
    </source>
</evidence>
<dbReference type="PIRSF" id="PIRSF003078">
    <property type="entry name" value="GidB"/>
    <property type="match status" value="1"/>
</dbReference>
<dbReference type="InterPro" id="IPR003682">
    <property type="entry name" value="rRNA_ssu_MeTfrase_G"/>
</dbReference>
<dbReference type="RefSeq" id="WP_184053836.1">
    <property type="nucleotide sequence ID" value="NZ_JACIJK010000001.1"/>
</dbReference>
<dbReference type="InterPro" id="IPR029063">
    <property type="entry name" value="SAM-dependent_MTases_sf"/>
</dbReference>
<dbReference type="EC" id="2.1.1.170" evidence="6"/>
<proteinExistence type="inferred from homology"/>
<evidence type="ECO:0000256" key="3">
    <source>
        <dbReference type="ARBA" id="ARBA00022603"/>
    </source>
</evidence>
<keyword evidence="1 6" id="KW-0963">Cytoplasm</keyword>
<dbReference type="PANTHER" id="PTHR31760:SF0">
    <property type="entry name" value="S-ADENOSYL-L-METHIONINE-DEPENDENT METHYLTRANSFERASES SUPERFAMILY PROTEIN"/>
    <property type="match status" value="1"/>
</dbReference>
<feature type="binding site" evidence="6">
    <location>
        <position position="78"/>
    </location>
    <ligand>
        <name>S-adenosyl-L-methionine</name>
        <dbReference type="ChEBI" id="CHEBI:59789"/>
    </ligand>
</feature>
<evidence type="ECO:0000256" key="1">
    <source>
        <dbReference type="ARBA" id="ARBA00022490"/>
    </source>
</evidence>
<evidence type="ECO:0000256" key="2">
    <source>
        <dbReference type="ARBA" id="ARBA00022552"/>
    </source>
</evidence>
<dbReference type="HAMAP" id="MF_00074">
    <property type="entry name" value="16SrRNA_methyltr_G"/>
    <property type="match status" value="1"/>
</dbReference>
<dbReference type="SUPFAM" id="SSF53335">
    <property type="entry name" value="S-adenosyl-L-methionine-dependent methyltransferases"/>
    <property type="match status" value="1"/>
</dbReference>
<evidence type="ECO:0000256" key="4">
    <source>
        <dbReference type="ARBA" id="ARBA00022679"/>
    </source>
</evidence>
<dbReference type="Gene3D" id="3.40.50.150">
    <property type="entry name" value="Vaccinia Virus protein VP39"/>
    <property type="match status" value="1"/>
</dbReference>
<sequence>MTEEEAVALIEDQFGSTVRDKIGHFLKLVADENERQNLVSASTLPQLWTRHALDSVQLVRRAEGRPGLWIDIGSGGGFPGIPVAIAREDAMLLVEPRRKRADFLSHAAETLGLSQRVRVKQAKMEKVVESGTILSARAVSGIEPLFEMAHQCASAATRWLLPRGRIASEEIDDLRQRWKFLFHVEQSDVSPDSQIAIFDGVKRL</sequence>
<keyword evidence="3 6" id="KW-0489">Methyltransferase</keyword>
<comment type="catalytic activity">
    <reaction evidence="6">
        <text>guanosine(527) in 16S rRNA + S-adenosyl-L-methionine = N(7)-methylguanosine(527) in 16S rRNA + S-adenosyl-L-homocysteine</text>
        <dbReference type="Rhea" id="RHEA:42732"/>
        <dbReference type="Rhea" id="RHEA-COMP:10209"/>
        <dbReference type="Rhea" id="RHEA-COMP:10210"/>
        <dbReference type="ChEBI" id="CHEBI:57856"/>
        <dbReference type="ChEBI" id="CHEBI:59789"/>
        <dbReference type="ChEBI" id="CHEBI:74269"/>
        <dbReference type="ChEBI" id="CHEBI:74480"/>
        <dbReference type="EC" id="2.1.1.170"/>
    </reaction>
</comment>
<accession>A0A7W9ESU0</accession>
<evidence type="ECO:0000313" key="8">
    <source>
        <dbReference type="Proteomes" id="UP000546200"/>
    </source>
</evidence>
<dbReference type="GO" id="GO:0005829">
    <property type="term" value="C:cytosol"/>
    <property type="evidence" value="ECO:0007669"/>
    <property type="project" value="TreeGrafter"/>
</dbReference>
<keyword evidence="5 6" id="KW-0949">S-adenosyl-L-methionine</keyword>
<comment type="caution">
    <text evidence="6">Lacks conserved residue(s) required for the propagation of feature annotation.</text>
</comment>
<name>A0A7W9ESU0_9SPHN</name>
<protein>
    <recommendedName>
        <fullName evidence="6">Ribosomal RNA small subunit methyltransferase G</fullName>
        <ecNumber evidence="6">2.1.1.170</ecNumber>
    </recommendedName>
    <alternativeName>
        <fullName evidence="6">16S rRNA 7-methylguanosine methyltransferase</fullName>
        <shortName evidence="6">16S rRNA m7G methyltransferase</shortName>
    </alternativeName>
</protein>
<dbReference type="PANTHER" id="PTHR31760">
    <property type="entry name" value="S-ADENOSYL-L-METHIONINE-DEPENDENT METHYLTRANSFERASES SUPERFAMILY PROTEIN"/>
    <property type="match status" value="1"/>
</dbReference>
<reference evidence="7 8" key="1">
    <citation type="submission" date="2020-08" db="EMBL/GenBank/DDBJ databases">
        <title>Genomic Encyclopedia of Type Strains, Phase IV (KMG-IV): sequencing the most valuable type-strain genomes for metagenomic binning, comparative biology and taxonomic classification.</title>
        <authorList>
            <person name="Goeker M."/>
        </authorList>
    </citation>
    <scope>NUCLEOTIDE SEQUENCE [LARGE SCALE GENOMIC DNA]</scope>
    <source>
        <strain evidence="7 8">DSM 100044</strain>
    </source>
</reference>
<evidence type="ECO:0000256" key="6">
    <source>
        <dbReference type="HAMAP-Rule" id="MF_00074"/>
    </source>
</evidence>
<comment type="caution">
    <text evidence="7">The sequence shown here is derived from an EMBL/GenBank/DDBJ whole genome shotgun (WGS) entry which is preliminary data.</text>
</comment>
<dbReference type="Pfam" id="PF02527">
    <property type="entry name" value="GidB"/>
    <property type="match status" value="1"/>
</dbReference>